<feature type="transmembrane region" description="Helical" evidence="1">
    <location>
        <begin position="12"/>
        <end position="29"/>
    </location>
</feature>
<feature type="domain" description="EAL" evidence="3">
    <location>
        <begin position="373"/>
        <end position="624"/>
    </location>
</feature>
<dbReference type="PANTHER" id="PTHR44757">
    <property type="entry name" value="DIGUANYLATE CYCLASE DGCP"/>
    <property type="match status" value="1"/>
</dbReference>
<dbReference type="NCBIfam" id="TIGR00229">
    <property type="entry name" value="sensory_box"/>
    <property type="match status" value="1"/>
</dbReference>
<dbReference type="InterPro" id="IPR052155">
    <property type="entry name" value="Biofilm_reg_signaling"/>
</dbReference>
<dbReference type="SUPFAM" id="SSF55073">
    <property type="entry name" value="Nucleotide cyclase"/>
    <property type="match status" value="1"/>
</dbReference>
<proteinExistence type="predicted"/>
<dbReference type="InterPro" id="IPR000014">
    <property type="entry name" value="PAS"/>
</dbReference>
<sequence>MKFWKKLLIDPCYQITLIYAITGGLWIAFSDHLLALLAHYPYSITVFQTIKGWFFILITSLLLYYLIRQETQRLQLSEKRYRDLFLSHPQPIGVYDLKTLKFLAVNEAAIAHYGYSESEFLKMTILDLCSPEESESFKLLMTSNSKSSDQKNLYKHRKKDGILIDVEILSHQLQWNHQPAEVILAQDVTARLQAERQLKRYAFQDFLTGLANRSQLVYCLNYCLESPLKSQNFALIYINIYPLKTLKYSWGYILAEQLLIEVSNRLKRCVSEQDIVARVDSEDFAILIPDFITVERLNHQIDQIRNQFLIPFDLNGIHLSSAISIGVVCSEFNLHNAEQYLQAADIALHYAKKQGKSATLFYHPQMLETIIQRGVLETDLQQAITHDQLLLNYQPIIHLTTGNLMGFEALVRWQHPTKGWISPTEFIPIAEETELIIPLGRWVLEQACQDLSRLQQHFPDLSMSINLSEVQLRHPDLLEEIDAIIQALKLDFKHLKLEITETSLMQSSANCITILTQLKRRGIKILIDDFGTGYSSLSYLQNLPIDTLKIDRSFVKNLESPGKDLEITKTIVNLAKCLNLDIIAEGIETPVQKEILQSLGCEAGQGYWFSPPLNWTGITNFLSI</sequence>
<dbReference type="PROSITE" id="PS50112">
    <property type="entry name" value="PAS"/>
    <property type="match status" value="1"/>
</dbReference>
<dbReference type="CDD" id="cd00130">
    <property type="entry name" value="PAS"/>
    <property type="match status" value="1"/>
</dbReference>
<comment type="caution">
    <text evidence="5">The sequence shown here is derived from an EMBL/GenBank/DDBJ whole genome shotgun (WGS) entry which is preliminary data.</text>
</comment>
<gene>
    <name evidence="5" type="ORF">IQ236_07205</name>
</gene>
<evidence type="ECO:0000256" key="1">
    <source>
        <dbReference type="SAM" id="Phobius"/>
    </source>
</evidence>
<dbReference type="Gene3D" id="3.20.20.450">
    <property type="entry name" value="EAL domain"/>
    <property type="match status" value="1"/>
</dbReference>
<dbReference type="InterPro" id="IPR000160">
    <property type="entry name" value="GGDEF_dom"/>
</dbReference>
<dbReference type="CDD" id="cd01949">
    <property type="entry name" value="GGDEF"/>
    <property type="match status" value="1"/>
</dbReference>
<organism evidence="5 6">
    <name type="scientific">Planktothrix mougeotii LEGE 06226</name>
    <dbReference type="NCBI Taxonomy" id="1828728"/>
    <lineage>
        <taxon>Bacteria</taxon>
        <taxon>Bacillati</taxon>
        <taxon>Cyanobacteriota</taxon>
        <taxon>Cyanophyceae</taxon>
        <taxon>Oscillatoriophycideae</taxon>
        <taxon>Oscillatoriales</taxon>
        <taxon>Microcoleaceae</taxon>
        <taxon>Planktothrix</taxon>
    </lineage>
</organism>
<keyword evidence="1" id="KW-0812">Transmembrane</keyword>
<dbReference type="InterPro" id="IPR029787">
    <property type="entry name" value="Nucleotide_cyclase"/>
</dbReference>
<dbReference type="InterPro" id="IPR043128">
    <property type="entry name" value="Rev_trsase/Diguanyl_cyclase"/>
</dbReference>
<dbReference type="Gene3D" id="3.30.70.270">
    <property type="match status" value="1"/>
</dbReference>
<feature type="domain" description="PAS" evidence="2">
    <location>
        <begin position="77"/>
        <end position="138"/>
    </location>
</feature>
<keyword evidence="1" id="KW-0472">Membrane</keyword>
<evidence type="ECO:0000259" key="2">
    <source>
        <dbReference type="PROSITE" id="PS50112"/>
    </source>
</evidence>
<dbReference type="PANTHER" id="PTHR44757:SF2">
    <property type="entry name" value="BIOFILM ARCHITECTURE MAINTENANCE PROTEIN MBAA"/>
    <property type="match status" value="1"/>
</dbReference>
<dbReference type="InterPro" id="IPR001633">
    <property type="entry name" value="EAL_dom"/>
</dbReference>
<dbReference type="Pfam" id="PF00990">
    <property type="entry name" value="GGDEF"/>
    <property type="match status" value="1"/>
</dbReference>
<evidence type="ECO:0000313" key="6">
    <source>
        <dbReference type="Proteomes" id="UP000640725"/>
    </source>
</evidence>
<feature type="domain" description="GGDEF" evidence="4">
    <location>
        <begin position="231"/>
        <end position="364"/>
    </location>
</feature>
<dbReference type="InterPro" id="IPR035919">
    <property type="entry name" value="EAL_sf"/>
</dbReference>
<keyword evidence="1" id="KW-1133">Transmembrane helix</keyword>
<dbReference type="SUPFAM" id="SSF141868">
    <property type="entry name" value="EAL domain-like"/>
    <property type="match status" value="1"/>
</dbReference>
<feature type="transmembrane region" description="Helical" evidence="1">
    <location>
        <begin position="49"/>
        <end position="67"/>
    </location>
</feature>
<dbReference type="EMBL" id="JADEWU010000011">
    <property type="protein sequence ID" value="MBE9143009.1"/>
    <property type="molecule type" value="Genomic_DNA"/>
</dbReference>
<dbReference type="NCBIfam" id="TIGR00254">
    <property type="entry name" value="GGDEF"/>
    <property type="match status" value="1"/>
</dbReference>
<protein>
    <submittedName>
        <fullName evidence="5">EAL domain-containing protein</fullName>
    </submittedName>
</protein>
<dbReference type="SMART" id="SM00052">
    <property type="entry name" value="EAL"/>
    <property type="match status" value="1"/>
</dbReference>
<dbReference type="Pfam" id="PF00563">
    <property type="entry name" value="EAL"/>
    <property type="match status" value="1"/>
</dbReference>
<evidence type="ECO:0000259" key="4">
    <source>
        <dbReference type="PROSITE" id="PS50887"/>
    </source>
</evidence>
<dbReference type="Proteomes" id="UP000640725">
    <property type="component" value="Unassembled WGS sequence"/>
</dbReference>
<dbReference type="InterPro" id="IPR035965">
    <property type="entry name" value="PAS-like_dom_sf"/>
</dbReference>
<dbReference type="RefSeq" id="WP_193868634.1">
    <property type="nucleotide sequence ID" value="NZ_JADEWU010000011.1"/>
</dbReference>
<dbReference type="PROSITE" id="PS50883">
    <property type="entry name" value="EAL"/>
    <property type="match status" value="1"/>
</dbReference>
<dbReference type="SMART" id="SM00267">
    <property type="entry name" value="GGDEF"/>
    <property type="match status" value="1"/>
</dbReference>
<dbReference type="SMART" id="SM00091">
    <property type="entry name" value="PAS"/>
    <property type="match status" value="1"/>
</dbReference>
<dbReference type="Gene3D" id="3.30.450.20">
    <property type="entry name" value="PAS domain"/>
    <property type="match status" value="1"/>
</dbReference>
<dbReference type="CDD" id="cd01948">
    <property type="entry name" value="EAL"/>
    <property type="match status" value="1"/>
</dbReference>
<accession>A0ABR9UBP1</accession>
<evidence type="ECO:0000313" key="5">
    <source>
        <dbReference type="EMBL" id="MBE9143009.1"/>
    </source>
</evidence>
<dbReference type="PROSITE" id="PS50887">
    <property type="entry name" value="GGDEF"/>
    <property type="match status" value="1"/>
</dbReference>
<reference evidence="5 6" key="1">
    <citation type="submission" date="2020-10" db="EMBL/GenBank/DDBJ databases">
        <authorList>
            <person name="Castelo-Branco R."/>
            <person name="Eusebio N."/>
            <person name="Adriana R."/>
            <person name="Vieira A."/>
            <person name="Brugerolle De Fraissinette N."/>
            <person name="Rezende De Castro R."/>
            <person name="Schneider M.P."/>
            <person name="Vasconcelos V."/>
            <person name="Leao P.N."/>
        </authorList>
    </citation>
    <scope>NUCLEOTIDE SEQUENCE [LARGE SCALE GENOMIC DNA]</scope>
    <source>
        <strain evidence="5 6">LEGE 06226</strain>
    </source>
</reference>
<dbReference type="SUPFAM" id="SSF55785">
    <property type="entry name" value="PYP-like sensor domain (PAS domain)"/>
    <property type="match status" value="1"/>
</dbReference>
<evidence type="ECO:0000259" key="3">
    <source>
        <dbReference type="PROSITE" id="PS50883"/>
    </source>
</evidence>
<keyword evidence="6" id="KW-1185">Reference proteome</keyword>
<name>A0ABR9UBP1_9CYAN</name>